<comment type="caution">
    <text evidence="2">The sequence shown here is derived from an EMBL/GenBank/DDBJ whole genome shotgun (WGS) entry which is preliminary data.</text>
</comment>
<gene>
    <name evidence="2" type="ORF">ADN01_00440</name>
</gene>
<evidence type="ECO:0008006" key="4">
    <source>
        <dbReference type="Google" id="ProtNLM"/>
    </source>
</evidence>
<evidence type="ECO:0000313" key="3">
    <source>
        <dbReference type="Proteomes" id="UP000050501"/>
    </source>
</evidence>
<proteinExistence type="predicted"/>
<name>A0A0N8GTD4_9CHLR</name>
<dbReference type="STRING" id="229921.ADN01_00440"/>
<reference evidence="2 3" key="1">
    <citation type="submission" date="2015-07" db="EMBL/GenBank/DDBJ databases">
        <title>Genome sequence of Levilinea saccharolytica DSM 16555.</title>
        <authorList>
            <person name="Hemp J."/>
            <person name="Ward L.M."/>
            <person name="Pace L.A."/>
            <person name="Fischer W.W."/>
        </authorList>
    </citation>
    <scope>NUCLEOTIDE SEQUENCE [LARGE SCALE GENOMIC DNA]</scope>
    <source>
        <strain evidence="2 3">KIBI-1</strain>
    </source>
</reference>
<feature type="chain" id="PRO_5006025871" description="Sortase" evidence="1">
    <location>
        <begin position="26"/>
        <end position="233"/>
    </location>
</feature>
<accession>A0A0N8GTD4</accession>
<dbReference type="Proteomes" id="UP000050501">
    <property type="component" value="Unassembled WGS sequence"/>
</dbReference>
<organism evidence="2 3">
    <name type="scientific">Levilinea saccharolytica</name>
    <dbReference type="NCBI Taxonomy" id="229921"/>
    <lineage>
        <taxon>Bacteria</taxon>
        <taxon>Bacillati</taxon>
        <taxon>Chloroflexota</taxon>
        <taxon>Anaerolineae</taxon>
        <taxon>Anaerolineales</taxon>
        <taxon>Anaerolineaceae</taxon>
        <taxon>Levilinea</taxon>
    </lineage>
</organism>
<evidence type="ECO:0000256" key="1">
    <source>
        <dbReference type="SAM" id="SignalP"/>
    </source>
</evidence>
<feature type="signal peptide" evidence="1">
    <location>
        <begin position="1"/>
        <end position="25"/>
    </location>
</feature>
<dbReference type="EMBL" id="LGCM01000002">
    <property type="protein sequence ID" value="KPL91786.1"/>
    <property type="molecule type" value="Genomic_DNA"/>
</dbReference>
<dbReference type="AlphaFoldDB" id="A0A0N8GTD4"/>
<evidence type="ECO:0000313" key="2">
    <source>
        <dbReference type="EMBL" id="KPL91786.1"/>
    </source>
</evidence>
<dbReference type="RefSeq" id="WP_062418006.1">
    <property type="nucleotide sequence ID" value="NZ_DF967974.1"/>
</dbReference>
<sequence length="233" mass="24965">MNLKKLSFLCLWPLLVNLMVTQPAARIPVTGTPLAAALHEEVAPLPTLDEFSAALEPAQDGQITGLYVENKLAYPVVQQPAGDAGFVSSQPDTLTEFALARQFGGRGILAHNHLAGAVFEQLTVGDVLVVILSGGQQQYYQINAVQRYQALTPTSPQSDFRSLNGGSLLTSSQLFHQTYGAGGGLVLQTCIAQGSEPSWGRLFLLASPLPAPADTVDMAWDRFNLADYIVLTQ</sequence>
<keyword evidence="3" id="KW-1185">Reference proteome</keyword>
<protein>
    <recommendedName>
        <fullName evidence="4">Sortase</fullName>
    </recommendedName>
</protein>
<keyword evidence="1" id="KW-0732">Signal</keyword>
<dbReference type="OrthoDB" id="164237at2"/>